<gene>
    <name evidence="1" type="ORF">AVEN_70486_1</name>
</gene>
<protein>
    <submittedName>
        <fullName evidence="1">Uncharacterized protein</fullName>
    </submittedName>
</protein>
<organism evidence="1 2">
    <name type="scientific">Araneus ventricosus</name>
    <name type="common">Orbweaver spider</name>
    <name type="synonym">Epeira ventricosa</name>
    <dbReference type="NCBI Taxonomy" id="182803"/>
    <lineage>
        <taxon>Eukaryota</taxon>
        <taxon>Metazoa</taxon>
        <taxon>Ecdysozoa</taxon>
        <taxon>Arthropoda</taxon>
        <taxon>Chelicerata</taxon>
        <taxon>Arachnida</taxon>
        <taxon>Araneae</taxon>
        <taxon>Araneomorphae</taxon>
        <taxon>Entelegynae</taxon>
        <taxon>Araneoidea</taxon>
        <taxon>Araneidae</taxon>
        <taxon>Araneus</taxon>
    </lineage>
</organism>
<dbReference type="Proteomes" id="UP000499080">
    <property type="component" value="Unassembled WGS sequence"/>
</dbReference>
<evidence type="ECO:0000313" key="1">
    <source>
        <dbReference type="EMBL" id="GBM59513.1"/>
    </source>
</evidence>
<dbReference type="AlphaFoldDB" id="A0A4Y2H1G2"/>
<name>A0A4Y2H1G2_ARAVE</name>
<reference evidence="1 2" key="1">
    <citation type="journal article" date="2019" name="Sci. Rep.">
        <title>Orb-weaving spider Araneus ventricosus genome elucidates the spidroin gene catalogue.</title>
        <authorList>
            <person name="Kono N."/>
            <person name="Nakamura H."/>
            <person name="Ohtoshi R."/>
            <person name="Moran D.A.P."/>
            <person name="Shinohara A."/>
            <person name="Yoshida Y."/>
            <person name="Fujiwara M."/>
            <person name="Mori M."/>
            <person name="Tomita M."/>
            <person name="Arakawa K."/>
        </authorList>
    </citation>
    <scope>NUCLEOTIDE SEQUENCE [LARGE SCALE GENOMIC DNA]</scope>
</reference>
<evidence type="ECO:0000313" key="2">
    <source>
        <dbReference type="Proteomes" id="UP000499080"/>
    </source>
</evidence>
<sequence length="125" mass="13949">MCVRQPNRISEGKKYLLKIHQQKIKMPIRKPSKLLPHLTISRSGVLISAVVGAFGLLSLPRDQARQGSFQKKDVNGQMVVAGGQSFIHFLNEGIPEFPGWDCARARELHCPFSSKVIPLSEKNLC</sequence>
<keyword evidence="2" id="KW-1185">Reference proteome</keyword>
<proteinExistence type="predicted"/>
<dbReference type="EMBL" id="BGPR01001685">
    <property type="protein sequence ID" value="GBM59513.1"/>
    <property type="molecule type" value="Genomic_DNA"/>
</dbReference>
<comment type="caution">
    <text evidence="1">The sequence shown here is derived from an EMBL/GenBank/DDBJ whole genome shotgun (WGS) entry which is preliminary data.</text>
</comment>
<accession>A0A4Y2H1G2</accession>